<dbReference type="Proteomes" id="UP000237000">
    <property type="component" value="Unassembled WGS sequence"/>
</dbReference>
<proteinExistence type="predicted"/>
<sequence>MVLIIVLETSSTRRGYIWNNDNIAKCQKPKAPAATQTRPFMFQNPKQSSNVSRFLQETQTSEGVSFFSFSNKNTRSNLLPSYL</sequence>
<keyword evidence="2" id="KW-1185">Reference proteome</keyword>
<dbReference type="AlphaFoldDB" id="A0A2P5D3D9"/>
<dbReference type="EMBL" id="JXTC01000301">
    <property type="protein sequence ID" value="PON67793.1"/>
    <property type="molecule type" value="Genomic_DNA"/>
</dbReference>
<dbReference type="InParanoid" id="A0A2P5D3D9"/>
<accession>A0A2P5D3D9</accession>
<organism evidence="1 2">
    <name type="scientific">Trema orientale</name>
    <name type="common">Charcoal tree</name>
    <name type="synonym">Celtis orientalis</name>
    <dbReference type="NCBI Taxonomy" id="63057"/>
    <lineage>
        <taxon>Eukaryota</taxon>
        <taxon>Viridiplantae</taxon>
        <taxon>Streptophyta</taxon>
        <taxon>Embryophyta</taxon>
        <taxon>Tracheophyta</taxon>
        <taxon>Spermatophyta</taxon>
        <taxon>Magnoliopsida</taxon>
        <taxon>eudicotyledons</taxon>
        <taxon>Gunneridae</taxon>
        <taxon>Pentapetalae</taxon>
        <taxon>rosids</taxon>
        <taxon>fabids</taxon>
        <taxon>Rosales</taxon>
        <taxon>Cannabaceae</taxon>
        <taxon>Trema</taxon>
    </lineage>
</organism>
<evidence type="ECO:0000313" key="2">
    <source>
        <dbReference type="Proteomes" id="UP000237000"/>
    </source>
</evidence>
<dbReference type="OrthoDB" id="10325405at2759"/>
<gene>
    <name evidence="1" type="ORF">TorRG33x02_263880</name>
</gene>
<reference evidence="2" key="1">
    <citation type="submission" date="2016-06" db="EMBL/GenBank/DDBJ databases">
        <title>Parallel loss of symbiosis genes in relatives of nitrogen-fixing non-legume Parasponia.</title>
        <authorList>
            <person name="Van Velzen R."/>
            <person name="Holmer R."/>
            <person name="Bu F."/>
            <person name="Rutten L."/>
            <person name="Van Zeijl A."/>
            <person name="Liu W."/>
            <person name="Santuari L."/>
            <person name="Cao Q."/>
            <person name="Sharma T."/>
            <person name="Shen D."/>
            <person name="Roswanjaya Y."/>
            <person name="Wardhani T."/>
            <person name="Kalhor M.S."/>
            <person name="Jansen J."/>
            <person name="Van den Hoogen J."/>
            <person name="Gungor B."/>
            <person name="Hartog M."/>
            <person name="Hontelez J."/>
            <person name="Verver J."/>
            <person name="Yang W.-C."/>
            <person name="Schijlen E."/>
            <person name="Repin R."/>
            <person name="Schilthuizen M."/>
            <person name="Schranz E."/>
            <person name="Heidstra R."/>
            <person name="Miyata K."/>
            <person name="Fedorova E."/>
            <person name="Kohlen W."/>
            <person name="Bisseling T."/>
            <person name="Smit S."/>
            <person name="Geurts R."/>
        </authorList>
    </citation>
    <scope>NUCLEOTIDE SEQUENCE [LARGE SCALE GENOMIC DNA]</scope>
    <source>
        <strain evidence="2">cv. RG33-2</strain>
    </source>
</reference>
<comment type="caution">
    <text evidence="1">The sequence shown here is derived from an EMBL/GenBank/DDBJ whole genome shotgun (WGS) entry which is preliminary data.</text>
</comment>
<evidence type="ECO:0000313" key="1">
    <source>
        <dbReference type="EMBL" id="PON67793.1"/>
    </source>
</evidence>
<protein>
    <submittedName>
        <fullName evidence="1">Uncharacterized protein</fullName>
    </submittedName>
</protein>
<name>A0A2P5D3D9_TREOI</name>